<dbReference type="PANTHER" id="PTHR43861:SF1">
    <property type="entry name" value="TRANS-ACONITATE 2-METHYLTRANSFERASE"/>
    <property type="match status" value="1"/>
</dbReference>
<dbReference type="InterPro" id="IPR041698">
    <property type="entry name" value="Methyltransf_25"/>
</dbReference>
<dbReference type="Proteomes" id="UP000199679">
    <property type="component" value="Chromosome I"/>
</dbReference>
<proteinExistence type="predicted"/>
<dbReference type="PANTHER" id="PTHR43861">
    <property type="entry name" value="TRANS-ACONITATE 2-METHYLTRANSFERASE-RELATED"/>
    <property type="match status" value="1"/>
</dbReference>
<sequence>MESIELPVNETMAATAFSRQAPVFDDIYSGNTIVSYKRWRVRSHALNHLPEQGSILELNCGTGEDALFFAQNGFKVHGTDLSTGMLEQFAQKTSGHRDKVSFEQCSFTELGELQNKGPYDMIFSNFGGLNCTGELDKVLASFDDLLKPGGVATLVIISKFSLWETLLVFKGKFRTAFRRFFSSKGRKARVEGEYFKCWYYNPGYVRDKLGDGFELLGIEGLCTIVPPSYIENFAEKHPSLYRFLVKQENMFKSSWPWKFVGDYYIISFKKSRA</sequence>
<evidence type="ECO:0000313" key="5">
    <source>
        <dbReference type="Proteomes" id="UP000199679"/>
    </source>
</evidence>
<dbReference type="Pfam" id="PF13649">
    <property type="entry name" value="Methyltransf_25"/>
    <property type="match status" value="1"/>
</dbReference>
<dbReference type="AlphaFoldDB" id="A0A1H1PFT0"/>
<reference evidence="4 5" key="1">
    <citation type="submission" date="2016-10" db="EMBL/GenBank/DDBJ databases">
        <authorList>
            <person name="de Groot N.N."/>
        </authorList>
    </citation>
    <scope>NUCLEOTIDE SEQUENCE [LARGE SCALE GENOMIC DNA]</scope>
    <source>
        <strain evidence="4 5">MP1X4</strain>
    </source>
</reference>
<dbReference type="GO" id="GO:0008168">
    <property type="term" value="F:methyltransferase activity"/>
    <property type="evidence" value="ECO:0007669"/>
    <property type="project" value="UniProtKB-KW"/>
</dbReference>
<dbReference type="CDD" id="cd02440">
    <property type="entry name" value="AdoMet_MTases"/>
    <property type="match status" value="1"/>
</dbReference>
<dbReference type="STRING" id="652787.SAMN05216490_0542"/>
<keyword evidence="2 4" id="KW-0808">Transferase</keyword>
<dbReference type="SUPFAM" id="SSF53335">
    <property type="entry name" value="S-adenosyl-L-methionine-dependent methyltransferases"/>
    <property type="match status" value="1"/>
</dbReference>
<evidence type="ECO:0000313" key="4">
    <source>
        <dbReference type="EMBL" id="SDS10141.1"/>
    </source>
</evidence>
<protein>
    <submittedName>
        <fullName evidence="4">Methyltransferase domain-containing protein</fullName>
    </submittedName>
</protein>
<keyword evidence="1 4" id="KW-0489">Methyltransferase</keyword>
<keyword evidence="5" id="KW-1185">Reference proteome</keyword>
<dbReference type="GO" id="GO:0032259">
    <property type="term" value="P:methylation"/>
    <property type="evidence" value="ECO:0007669"/>
    <property type="project" value="UniProtKB-KW"/>
</dbReference>
<dbReference type="Gene3D" id="3.40.50.150">
    <property type="entry name" value="Vaccinia Virus protein VP39"/>
    <property type="match status" value="1"/>
</dbReference>
<dbReference type="OrthoDB" id="529208at2"/>
<organism evidence="4 5">
    <name type="scientific">Mucilaginibacter mallensis</name>
    <dbReference type="NCBI Taxonomy" id="652787"/>
    <lineage>
        <taxon>Bacteria</taxon>
        <taxon>Pseudomonadati</taxon>
        <taxon>Bacteroidota</taxon>
        <taxon>Sphingobacteriia</taxon>
        <taxon>Sphingobacteriales</taxon>
        <taxon>Sphingobacteriaceae</taxon>
        <taxon>Mucilaginibacter</taxon>
    </lineage>
</organism>
<evidence type="ECO:0000256" key="1">
    <source>
        <dbReference type="ARBA" id="ARBA00022603"/>
    </source>
</evidence>
<name>A0A1H1PFT0_MUCMA</name>
<feature type="domain" description="Methyltransferase" evidence="3">
    <location>
        <begin position="55"/>
        <end position="150"/>
    </location>
</feature>
<dbReference type="InterPro" id="IPR029063">
    <property type="entry name" value="SAM-dependent_MTases_sf"/>
</dbReference>
<accession>A0A1H1PFT0</accession>
<dbReference type="EMBL" id="LT629740">
    <property type="protein sequence ID" value="SDS10141.1"/>
    <property type="molecule type" value="Genomic_DNA"/>
</dbReference>
<evidence type="ECO:0000259" key="3">
    <source>
        <dbReference type="Pfam" id="PF13649"/>
    </source>
</evidence>
<dbReference type="RefSeq" id="WP_091368867.1">
    <property type="nucleotide sequence ID" value="NZ_LT629740.1"/>
</dbReference>
<gene>
    <name evidence="4" type="ORF">SAMN05216490_0542</name>
</gene>
<evidence type="ECO:0000256" key="2">
    <source>
        <dbReference type="ARBA" id="ARBA00022679"/>
    </source>
</evidence>